<name>A0A956NDP8_UNCEI</name>
<dbReference type="Pfam" id="PF00793">
    <property type="entry name" value="DAHP_synth_1"/>
    <property type="match status" value="1"/>
</dbReference>
<dbReference type="EC" id="2.5.1.55" evidence="5"/>
<evidence type="ECO:0000256" key="2">
    <source>
        <dbReference type="ARBA" id="ARBA00004756"/>
    </source>
</evidence>
<comment type="catalytic activity">
    <reaction evidence="8">
        <text>D-arabinose 5-phosphate + phosphoenolpyruvate + H2O = 3-deoxy-alpha-D-manno-2-octulosonate-8-phosphate + phosphate</text>
        <dbReference type="Rhea" id="RHEA:14053"/>
        <dbReference type="ChEBI" id="CHEBI:15377"/>
        <dbReference type="ChEBI" id="CHEBI:43474"/>
        <dbReference type="ChEBI" id="CHEBI:57693"/>
        <dbReference type="ChEBI" id="CHEBI:58702"/>
        <dbReference type="ChEBI" id="CHEBI:85985"/>
        <dbReference type="EC" id="2.5.1.55"/>
    </reaction>
</comment>
<dbReference type="Proteomes" id="UP000739538">
    <property type="component" value="Unassembled WGS sequence"/>
</dbReference>
<comment type="similarity">
    <text evidence="4">Belongs to the KdsA family.</text>
</comment>
<feature type="domain" description="DAHP synthetase I/KDSA" evidence="9">
    <location>
        <begin position="21"/>
        <end position="265"/>
    </location>
</feature>
<evidence type="ECO:0000256" key="7">
    <source>
        <dbReference type="ARBA" id="ARBA00022679"/>
    </source>
</evidence>
<dbReference type="NCBIfam" id="TIGR01362">
    <property type="entry name" value="KDO8P_synth"/>
    <property type="match status" value="1"/>
</dbReference>
<dbReference type="Gene3D" id="3.20.20.70">
    <property type="entry name" value="Aldolase class I"/>
    <property type="match status" value="1"/>
</dbReference>
<evidence type="ECO:0000259" key="9">
    <source>
        <dbReference type="Pfam" id="PF00793"/>
    </source>
</evidence>
<dbReference type="SUPFAM" id="SSF51569">
    <property type="entry name" value="Aldolase"/>
    <property type="match status" value="1"/>
</dbReference>
<keyword evidence="7 10" id="KW-0808">Transferase</keyword>
<sequence length="286" mass="31240">MSEGTGAPAAPQFFGRDLASDRLFVIAGPCVIESREMLLEIAGELAKIGRDLEIDIVFKASYEKANRTSVNSFTGLGREEGLRLLADVRGETGLPILSDVHTPEEVDQAAEVLDVLQIPAFLSRQTELLQRAANTGKIVNVKKGQFLAPDDMYSVVEKVRRARPGVEVWATERGTTFGHHDLVVDMRGFTEMRATGATVVYDVTHSLQHPGKGGDRRFALPLARAAIGAGAHGLFIETHPDPDRAMSDATTQLPLASMRPLLEELREWKALQAKWERPDPVKAHGG</sequence>
<protein>
    <recommendedName>
        <fullName evidence="5">3-deoxy-8-phosphooctulonate synthase</fullName>
        <ecNumber evidence="5">2.5.1.55</ecNumber>
    </recommendedName>
</protein>
<accession>A0A956NDP8</accession>
<comment type="subcellular location">
    <subcellularLocation>
        <location evidence="1">Cytoplasm</location>
    </subcellularLocation>
</comment>
<dbReference type="EMBL" id="JAGQHS010000014">
    <property type="protein sequence ID" value="MCA9755039.1"/>
    <property type="molecule type" value="Genomic_DNA"/>
</dbReference>
<dbReference type="NCBIfam" id="NF003543">
    <property type="entry name" value="PRK05198.1"/>
    <property type="match status" value="1"/>
</dbReference>
<evidence type="ECO:0000256" key="5">
    <source>
        <dbReference type="ARBA" id="ARBA00012693"/>
    </source>
</evidence>
<dbReference type="AlphaFoldDB" id="A0A956NDP8"/>
<proteinExistence type="inferred from homology"/>
<dbReference type="InterPro" id="IPR006218">
    <property type="entry name" value="DAHP1/KDSA"/>
</dbReference>
<reference evidence="10" key="2">
    <citation type="journal article" date="2021" name="Microbiome">
        <title>Successional dynamics and alternative stable states in a saline activated sludge microbial community over 9 years.</title>
        <authorList>
            <person name="Wang Y."/>
            <person name="Ye J."/>
            <person name="Ju F."/>
            <person name="Liu L."/>
            <person name="Boyd J.A."/>
            <person name="Deng Y."/>
            <person name="Parks D.H."/>
            <person name="Jiang X."/>
            <person name="Yin X."/>
            <person name="Woodcroft B.J."/>
            <person name="Tyson G.W."/>
            <person name="Hugenholtz P."/>
            <person name="Polz M.F."/>
            <person name="Zhang T."/>
        </authorList>
    </citation>
    <scope>NUCLEOTIDE SEQUENCE</scope>
    <source>
        <strain evidence="10">HKST-UBA02</strain>
    </source>
</reference>
<dbReference type="InterPro" id="IPR006269">
    <property type="entry name" value="KDO8P_synthase"/>
</dbReference>
<dbReference type="InterPro" id="IPR013785">
    <property type="entry name" value="Aldolase_TIM"/>
</dbReference>
<evidence type="ECO:0000256" key="8">
    <source>
        <dbReference type="ARBA" id="ARBA00049112"/>
    </source>
</evidence>
<evidence type="ECO:0000256" key="1">
    <source>
        <dbReference type="ARBA" id="ARBA00004496"/>
    </source>
</evidence>
<dbReference type="GO" id="GO:0005737">
    <property type="term" value="C:cytoplasm"/>
    <property type="evidence" value="ECO:0007669"/>
    <property type="project" value="UniProtKB-SubCell"/>
</dbReference>
<evidence type="ECO:0000313" key="10">
    <source>
        <dbReference type="EMBL" id="MCA9755039.1"/>
    </source>
</evidence>
<evidence type="ECO:0000256" key="6">
    <source>
        <dbReference type="ARBA" id="ARBA00022490"/>
    </source>
</evidence>
<organism evidence="10 11">
    <name type="scientific">Eiseniibacteriota bacterium</name>
    <dbReference type="NCBI Taxonomy" id="2212470"/>
    <lineage>
        <taxon>Bacteria</taxon>
        <taxon>Candidatus Eiseniibacteriota</taxon>
    </lineage>
</organism>
<comment type="pathway">
    <text evidence="3">Carbohydrate biosynthesis; 3-deoxy-D-manno-octulosonate biosynthesis; 3-deoxy-D-manno-octulosonate from D-ribulose 5-phosphate: step 2/3.</text>
</comment>
<dbReference type="GO" id="GO:0008676">
    <property type="term" value="F:3-deoxy-8-phosphooctulonate synthase activity"/>
    <property type="evidence" value="ECO:0007669"/>
    <property type="project" value="UniProtKB-EC"/>
</dbReference>
<dbReference type="PANTHER" id="PTHR21057">
    <property type="entry name" value="PHOSPHO-2-DEHYDRO-3-DEOXYHEPTONATE ALDOLASE"/>
    <property type="match status" value="1"/>
</dbReference>
<keyword evidence="6" id="KW-0963">Cytoplasm</keyword>
<evidence type="ECO:0000313" key="11">
    <source>
        <dbReference type="Proteomes" id="UP000739538"/>
    </source>
</evidence>
<gene>
    <name evidence="10" type="primary">kdsA</name>
    <name evidence="10" type="ORF">KDA27_04490</name>
</gene>
<evidence type="ECO:0000256" key="4">
    <source>
        <dbReference type="ARBA" id="ARBA00010499"/>
    </source>
</evidence>
<comment type="caution">
    <text evidence="10">The sequence shown here is derived from an EMBL/GenBank/DDBJ whole genome shotgun (WGS) entry which is preliminary data.</text>
</comment>
<reference evidence="10" key="1">
    <citation type="submission" date="2020-04" db="EMBL/GenBank/DDBJ databases">
        <authorList>
            <person name="Zhang T."/>
        </authorList>
    </citation>
    <scope>NUCLEOTIDE SEQUENCE</scope>
    <source>
        <strain evidence="10">HKST-UBA02</strain>
    </source>
</reference>
<evidence type="ECO:0000256" key="3">
    <source>
        <dbReference type="ARBA" id="ARBA00004845"/>
    </source>
</evidence>
<comment type="pathway">
    <text evidence="2">Bacterial outer membrane biogenesis; lipopolysaccharide biosynthesis.</text>
</comment>